<keyword evidence="4 7" id="KW-0689">Ribosomal protein</keyword>
<keyword evidence="12" id="KW-1185">Reference proteome</keyword>
<evidence type="ECO:0000256" key="9">
    <source>
        <dbReference type="RuleBase" id="RU003906"/>
    </source>
</evidence>
<keyword evidence="3 7" id="KW-0694">RNA-binding</keyword>
<dbReference type="FunFam" id="2.40.30.10:FF:000047">
    <property type="entry name" value="50S ribosomal protein L3"/>
    <property type="match status" value="1"/>
</dbReference>
<dbReference type="GO" id="GO:0022625">
    <property type="term" value="C:cytosolic large ribosomal subunit"/>
    <property type="evidence" value="ECO:0007669"/>
    <property type="project" value="TreeGrafter"/>
</dbReference>
<dbReference type="Proteomes" id="UP000023772">
    <property type="component" value="Chromosome"/>
</dbReference>
<name>X5DGK7_9BACT</name>
<dbReference type="NCBIfam" id="TIGR03625">
    <property type="entry name" value="L3_bact"/>
    <property type="match status" value="1"/>
</dbReference>
<comment type="subunit">
    <text evidence="7 9">Part of the 50S ribosomal subunit. Forms a cluster with proteins L14 and L19.</text>
</comment>
<dbReference type="InterPro" id="IPR019927">
    <property type="entry name" value="Ribosomal_uL3_bac/org-type"/>
</dbReference>
<evidence type="ECO:0000256" key="1">
    <source>
        <dbReference type="ARBA" id="ARBA00006540"/>
    </source>
</evidence>
<dbReference type="InterPro" id="IPR019926">
    <property type="entry name" value="Ribosomal_uL3_CS"/>
</dbReference>
<dbReference type="AlphaFoldDB" id="X5DGK7"/>
<dbReference type="GO" id="GO:0019843">
    <property type="term" value="F:rRNA binding"/>
    <property type="evidence" value="ECO:0007669"/>
    <property type="project" value="UniProtKB-UniRule"/>
</dbReference>
<dbReference type="eggNOG" id="COG0087">
    <property type="taxonomic scope" value="Bacteria"/>
</dbReference>
<dbReference type="EMBL" id="CP007451">
    <property type="protein sequence ID" value="AHW60199.1"/>
    <property type="molecule type" value="Genomic_DNA"/>
</dbReference>
<comment type="function">
    <text evidence="7 9">One of the primary rRNA binding proteins, it binds directly near the 3'-end of the 23S rRNA, where it nucleates assembly of the 50S subunit.</text>
</comment>
<dbReference type="RefSeq" id="WP_038558990.1">
    <property type="nucleotide sequence ID" value="NZ_CAXXJF010000003.1"/>
</dbReference>
<evidence type="ECO:0000256" key="2">
    <source>
        <dbReference type="ARBA" id="ARBA00022730"/>
    </source>
</evidence>
<dbReference type="GO" id="GO:0003735">
    <property type="term" value="F:structural constituent of ribosome"/>
    <property type="evidence" value="ECO:0007669"/>
    <property type="project" value="UniProtKB-UniRule"/>
</dbReference>
<evidence type="ECO:0000313" key="11">
    <source>
        <dbReference type="EMBL" id="SES96241.1"/>
    </source>
</evidence>
<dbReference type="KEGG" id="dori:FH5T_12815"/>
<evidence type="ECO:0000313" key="13">
    <source>
        <dbReference type="Proteomes" id="UP000181981"/>
    </source>
</evidence>
<evidence type="ECO:0000256" key="8">
    <source>
        <dbReference type="RuleBase" id="RU003905"/>
    </source>
</evidence>
<reference evidence="10 12" key="1">
    <citation type="submission" date="2014-03" db="EMBL/GenBank/DDBJ databases">
        <title>Complete genome sequence of a deeply braunched marine Bacteroidia bacterium Draconibacterium orientale type strain FH5T.</title>
        <authorList>
            <person name="Li X."/>
            <person name="Wang X."/>
            <person name="Xie Z."/>
            <person name="Du Z."/>
            <person name="Chen G."/>
        </authorList>
    </citation>
    <scope>NUCLEOTIDE SEQUENCE [LARGE SCALE GENOMIC DNA]</scope>
    <source>
        <strain evidence="10 12">FH5</strain>
    </source>
</reference>
<dbReference type="SUPFAM" id="SSF50447">
    <property type="entry name" value="Translation proteins"/>
    <property type="match status" value="1"/>
</dbReference>
<protein>
    <recommendedName>
        <fullName evidence="6 7">Large ribosomal subunit protein uL3</fullName>
    </recommendedName>
</protein>
<dbReference type="Pfam" id="PF00297">
    <property type="entry name" value="Ribosomal_L3"/>
    <property type="match status" value="1"/>
</dbReference>
<dbReference type="PROSITE" id="PS00474">
    <property type="entry name" value="RIBOSOMAL_L3"/>
    <property type="match status" value="1"/>
</dbReference>
<dbReference type="Gene3D" id="3.30.160.810">
    <property type="match status" value="1"/>
</dbReference>
<reference evidence="11 13" key="2">
    <citation type="submission" date="2016-10" db="EMBL/GenBank/DDBJ databases">
        <authorList>
            <person name="de Groot N.N."/>
        </authorList>
    </citation>
    <scope>NUCLEOTIDE SEQUENCE [LARGE SCALE GENOMIC DNA]</scope>
    <source>
        <strain evidence="11 13">DSM 25947</strain>
    </source>
</reference>
<comment type="similarity">
    <text evidence="1 7 8">Belongs to the universal ribosomal protein uL3 family.</text>
</comment>
<evidence type="ECO:0000256" key="7">
    <source>
        <dbReference type="HAMAP-Rule" id="MF_01325"/>
    </source>
</evidence>
<dbReference type="InterPro" id="IPR000597">
    <property type="entry name" value="Ribosomal_uL3"/>
</dbReference>
<evidence type="ECO:0000256" key="4">
    <source>
        <dbReference type="ARBA" id="ARBA00022980"/>
    </source>
</evidence>
<evidence type="ECO:0000313" key="10">
    <source>
        <dbReference type="EMBL" id="AHW60199.1"/>
    </source>
</evidence>
<dbReference type="PANTHER" id="PTHR11229:SF16">
    <property type="entry name" value="LARGE RIBOSOMAL SUBUNIT PROTEIN UL3C"/>
    <property type="match status" value="1"/>
</dbReference>
<proteinExistence type="inferred from homology"/>
<dbReference type="HAMAP" id="MF_01325_B">
    <property type="entry name" value="Ribosomal_uL3_B"/>
    <property type="match status" value="1"/>
</dbReference>
<evidence type="ECO:0000313" key="12">
    <source>
        <dbReference type="Proteomes" id="UP000023772"/>
    </source>
</evidence>
<dbReference type="HOGENOM" id="CLU_044142_4_1_10"/>
<dbReference type="GO" id="GO:0006412">
    <property type="term" value="P:translation"/>
    <property type="evidence" value="ECO:0007669"/>
    <property type="project" value="UniProtKB-UniRule"/>
</dbReference>
<gene>
    <name evidence="7" type="primary">rplC</name>
    <name evidence="10" type="ORF">FH5T_12815</name>
    <name evidence="11" type="ORF">SAMN05444285_10444</name>
</gene>
<dbReference type="EMBL" id="FOHT01000004">
    <property type="protein sequence ID" value="SES96241.1"/>
    <property type="molecule type" value="Genomic_DNA"/>
</dbReference>
<evidence type="ECO:0000256" key="6">
    <source>
        <dbReference type="ARBA" id="ARBA00035243"/>
    </source>
</evidence>
<keyword evidence="5 7" id="KW-0687">Ribonucleoprotein</keyword>
<dbReference type="Gene3D" id="2.40.30.10">
    <property type="entry name" value="Translation factors"/>
    <property type="match status" value="1"/>
</dbReference>
<evidence type="ECO:0000256" key="3">
    <source>
        <dbReference type="ARBA" id="ARBA00022884"/>
    </source>
</evidence>
<organism evidence="11 13">
    <name type="scientific">Draconibacterium orientale</name>
    <dbReference type="NCBI Taxonomy" id="1168034"/>
    <lineage>
        <taxon>Bacteria</taxon>
        <taxon>Pseudomonadati</taxon>
        <taxon>Bacteroidota</taxon>
        <taxon>Bacteroidia</taxon>
        <taxon>Marinilabiliales</taxon>
        <taxon>Prolixibacteraceae</taxon>
        <taxon>Draconibacterium</taxon>
    </lineage>
</organism>
<dbReference type="STRING" id="1168034.FH5T_12815"/>
<dbReference type="Proteomes" id="UP000181981">
    <property type="component" value="Unassembled WGS sequence"/>
</dbReference>
<evidence type="ECO:0000256" key="5">
    <source>
        <dbReference type="ARBA" id="ARBA00023274"/>
    </source>
</evidence>
<dbReference type="FunFam" id="3.30.160.810:FF:000001">
    <property type="entry name" value="50S ribosomal protein L3"/>
    <property type="match status" value="1"/>
</dbReference>
<dbReference type="PANTHER" id="PTHR11229">
    <property type="entry name" value="50S RIBOSOMAL PROTEIN L3"/>
    <property type="match status" value="1"/>
</dbReference>
<keyword evidence="2 7" id="KW-0699">rRNA-binding</keyword>
<dbReference type="OrthoDB" id="9806135at2"/>
<accession>X5DGK7</accession>
<sequence length="209" mass="22839">MAGIIGKKIGMTSVFSVEGKNIPCTVIEAGPCVVTQVKTAETDGYEALQLAYGEKKDKHATKAEVGHFKRAGVSPKRKVVEFHNTYQEEFELGQEIDVSIFNEKDYVDIVGVSKGKGFQGVVKRHNFRGVNDATHGQHNRLRAPGSIGASSWPSRVFKGMRMAGRDGGKTVTIENLEVVKIIPEKNVLVVKGSVPGAKGSYLIIRKQWN</sequence>
<dbReference type="InterPro" id="IPR009000">
    <property type="entry name" value="Transl_B-barrel_sf"/>
</dbReference>